<comment type="caution">
    <text evidence="1">The sequence shown here is derived from an EMBL/GenBank/DDBJ whole genome shotgun (WGS) entry which is preliminary data.</text>
</comment>
<dbReference type="EMBL" id="MU266351">
    <property type="protein sequence ID" value="KAH7928585.1"/>
    <property type="molecule type" value="Genomic_DNA"/>
</dbReference>
<proteinExistence type="predicted"/>
<organism evidence="1 2">
    <name type="scientific">Leucogyrophana mollusca</name>
    <dbReference type="NCBI Taxonomy" id="85980"/>
    <lineage>
        <taxon>Eukaryota</taxon>
        <taxon>Fungi</taxon>
        <taxon>Dikarya</taxon>
        <taxon>Basidiomycota</taxon>
        <taxon>Agaricomycotina</taxon>
        <taxon>Agaricomycetes</taxon>
        <taxon>Agaricomycetidae</taxon>
        <taxon>Boletales</taxon>
        <taxon>Boletales incertae sedis</taxon>
        <taxon>Leucogyrophana</taxon>
    </lineage>
</organism>
<protein>
    <submittedName>
        <fullName evidence="1">Uncharacterized protein</fullName>
    </submittedName>
</protein>
<evidence type="ECO:0000313" key="2">
    <source>
        <dbReference type="Proteomes" id="UP000790709"/>
    </source>
</evidence>
<reference evidence="1" key="1">
    <citation type="journal article" date="2021" name="New Phytol.">
        <title>Evolutionary innovations through gain and loss of genes in the ectomycorrhizal Boletales.</title>
        <authorList>
            <person name="Wu G."/>
            <person name="Miyauchi S."/>
            <person name="Morin E."/>
            <person name="Kuo A."/>
            <person name="Drula E."/>
            <person name="Varga T."/>
            <person name="Kohler A."/>
            <person name="Feng B."/>
            <person name="Cao Y."/>
            <person name="Lipzen A."/>
            <person name="Daum C."/>
            <person name="Hundley H."/>
            <person name="Pangilinan J."/>
            <person name="Johnson J."/>
            <person name="Barry K."/>
            <person name="LaButti K."/>
            <person name="Ng V."/>
            <person name="Ahrendt S."/>
            <person name="Min B."/>
            <person name="Choi I.G."/>
            <person name="Park H."/>
            <person name="Plett J.M."/>
            <person name="Magnuson J."/>
            <person name="Spatafora J.W."/>
            <person name="Nagy L.G."/>
            <person name="Henrissat B."/>
            <person name="Grigoriev I.V."/>
            <person name="Yang Z.L."/>
            <person name="Xu J."/>
            <person name="Martin F.M."/>
        </authorList>
    </citation>
    <scope>NUCLEOTIDE SEQUENCE</scope>
    <source>
        <strain evidence="1">KUC20120723A-06</strain>
    </source>
</reference>
<gene>
    <name evidence="1" type="ORF">BV22DRAFT_969227</name>
</gene>
<feature type="non-terminal residue" evidence="1">
    <location>
        <position position="131"/>
    </location>
</feature>
<sequence length="131" mass="14658">IDDIRPLFAFPNLTTLVLGFSITLWMDDNALEDMAKAWPRLQTLDITRFDGRGKTSGITFEGLFSLLRFCRDLKTLGIVIDATVIHPRWLTPDETVQNTLIRKINVDNSVIKQPAYVAAILSAVLPSLSTI</sequence>
<evidence type="ECO:0000313" key="1">
    <source>
        <dbReference type="EMBL" id="KAH7928585.1"/>
    </source>
</evidence>
<keyword evidence="2" id="KW-1185">Reference proteome</keyword>
<name>A0ACB8BRK5_9AGAM</name>
<dbReference type="Proteomes" id="UP000790709">
    <property type="component" value="Unassembled WGS sequence"/>
</dbReference>
<feature type="non-terminal residue" evidence="1">
    <location>
        <position position="1"/>
    </location>
</feature>
<accession>A0ACB8BRK5</accession>